<evidence type="ECO:0000313" key="3">
    <source>
        <dbReference type="Proteomes" id="UP000050761"/>
    </source>
</evidence>
<sequence length="214" mass="23480">MLYTALQSQIDLCPVLVSYIDGPRIVKPLVGGVMGRPATAIGEIEIVPDLHQSTVKVVRVDSVTVEKYFDPVNRIVLNSPCGPPTKSIMVSVSHSSHLVSIDSFQTVISRGFKSNMQLAYDMGHTLAEAAWTPTDIISITPPNPIDYAVQPFLNLIWGYVKLGLIIAAITLLALCCILYHCYCGPTFCTACLCLKRWKRARAANDVTVAPIYRE</sequence>
<accession>A0A3P8AQV7</accession>
<gene>
    <name evidence="2" type="ORF">HPBE_LOCUS14321</name>
</gene>
<protein>
    <submittedName>
        <fullName evidence="4">Aldedh domain-containing protein</fullName>
    </submittedName>
</protein>
<dbReference type="EMBL" id="UZAH01028311">
    <property type="protein sequence ID" value="VDO99247.1"/>
    <property type="molecule type" value="Genomic_DNA"/>
</dbReference>
<keyword evidence="1" id="KW-1133">Transmembrane helix</keyword>
<keyword evidence="1" id="KW-0812">Transmembrane</keyword>
<feature type="transmembrane region" description="Helical" evidence="1">
    <location>
        <begin position="159"/>
        <end position="180"/>
    </location>
</feature>
<reference evidence="4" key="2">
    <citation type="submission" date="2019-09" db="UniProtKB">
        <authorList>
            <consortium name="WormBaseParasite"/>
        </authorList>
    </citation>
    <scope>IDENTIFICATION</scope>
</reference>
<name>A0A183FZV3_HELPZ</name>
<reference evidence="2 3" key="1">
    <citation type="submission" date="2018-11" db="EMBL/GenBank/DDBJ databases">
        <authorList>
            <consortium name="Pathogen Informatics"/>
        </authorList>
    </citation>
    <scope>NUCLEOTIDE SEQUENCE [LARGE SCALE GENOMIC DNA]</scope>
</reference>
<keyword evidence="1" id="KW-0472">Membrane</keyword>
<proteinExistence type="predicted"/>
<dbReference type="Proteomes" id="UP000050761">
    <property type="component" value="Unassembled WGS sequence"/>
</dbReference>
<keyword evidence="3" id="KW-1185">Reference proteome</keyword>
<dbReference type="AlphaFoldDB" id="A0A183FZV3"/>
<evidence type="ECO:0000256" key="1">
    <source>
        <dbReference type="SAM" id="Phobius"/>
    </source>
</evidence>
<accession>A0A183FZV3</accession>
<dbReference type="WBParaSite" id="HPBE_0001432001-mRNA-1">
    <property type="protein sequence ID" value="HPBE_0001432001-mRNA-1"/>
    <property type="gene ID" value="HPBE_0001432001"/>
</dbReference>
<evidence type="ECO:0000313" key="2">
    <source>
        <dbReference type="EMBL" id="VDO99247.1"/>
    </source>
</evidence>
<organism evidence="3 4">
    <name type="scientific">Heligmosomoides polygyrus</name>
    <name type="common">Parasitic roundworm</name>
    <dbReference type="NCBI Taxonomy" id="6339"/>
    <lineage>
        <taxon>Eukaryota</taxon>
        <taxon>Metazoa</taxon>
        <taxon>Ecdysozoa</taxon>
        <taxon>Nematoda</taxon>
        <taxon>Chromadorea</taxon>
        <taxon>Rhabditida</taxon>
        <taxon>Rhabditina</taxon>
        <taxon>Rhabditomorpha</taxon>
        <taxon>Strongyloidea</taxon>
        <taxon>Heligmosomidae</taxon>
        <taxon>Heligmosomoides</taxon>
    </lineage>
</organism>
<evidence type="ECO:0000313" key="4">
    <source>
        <dbReference type="WBParaSite" id="HPBE_0001432001-mRNA-1"/>
    </source>
</evidence>